<protein>
    <submittedName>
        <fullName evidence="1">Uncharacterized protein</fullName>
    </submittedName>
</protein>
<keyword evidence="2" id="KW-1185">Reference proteome</keyword>
<reference evidence="1 2" key="1">
    <citation type="submission" date="2015-01" db="EMBL/GenBank/DDBJ databases">
        <title>Draft genome of the acidophilic iron oxidizer Ferrimicrobium acidiphilum strain T23.</title>
        <authorList>
            <person name="Poehlein A."/>
            <person name="Eisen S."/>
            <person name="Schloemann M."/>
            <person name="Johnson B.D."/>
            <person name="Daniel R."/>
            <person name="Muehling M."/>
        </authorList>
    </citation>
    <scope>NUCLEOTIDE SEQUENCE [LARGE SCALE GENOMIC DNA]</scope>
    <source>
        <strain evidence="1 2">T23</strain>
    </source>
</reference>
<evidence type="ECO:0000313" key="1">
    <source>
        <dbReference type="EMBL" id="KJE75863.1"/>
    </source>
</evidence>
<name>A0A0D8FRF7_9ACTN</name>
<evidence type="ECO:0000313" key="2">
    <source>
        <dbReference type="Proteomes" id="UP000032336"/>
    </source>
</evidence>
<dbReference type="Proteomes" id="UP000032336">
    <property type="component" value="Unassembled WGS sequence"/>
</dbReference>
<proteinExistence type="predicted"/>
<dbReference type="AlphaFoldDB" id="A0A0D8FRF7"/>
<gene>
    <name evidence="1" type="ORF">FEAC_24230</name>
</gene>
<organism evidence="1 2">
    <name type="scientific">Ferrimicrobium acidiphilum DSM 19497</name>
    <dbReference type="NCBI Taxonomy" id="1121877"/>
    <lineage>
        <taxon>Bacteria</taxon>
        <taxon>Bacillati</taxon>
        <taxon>Actinomycetota</taxon>
        <taxon>Acidimicrobiia</taxon>
        <taxon>Acidimicrobiales</taxon>
        <taxon>Acidimicrobiaceae</taxon>
        <taxon>Ferrimicrobium</taxon>
    </lineage>
</organism>
<dbReference type="EMBL" id="JXUW01000027">
    <property type="protein sequence ID" value="KJE75863.1"/>
    <property type="molecule type" value="Genomic_DNA"/>
</dbReference>
<comment type="caution">
    <text evidence="1">The sequence shown here is derived from an EMBL/GenBank/DDBJ whole genome shotgun (WGS) entry which is preliminary data.</text>
</comment>
<sequence>MHAHLTFMRINLPFHMRKVTSSEVVDNLGLPEQDQCRTSGPAGMCCDGTELGVQSILGRKVAAAIEISKRHPGFDLSESGAKKLKNTGAK</sequence>
<dbReference type="STRING" id="1121877.FEAC_24230"/>
<accession>A0A0D8FRF7</accession>